<evidence type="ECO:0000256" key="3">
    <source>
        <dbReference type="ARBA" id="ARBA00022475"/>
    </source>
</evidence>
<accession>A0A926IN97</accession>
<dbReference type="GO" id="GO:0055085">
    <property type="term" value="P:transmembrane transport"/>
    <property type="evidence" value="ECO:0007669"/>
    <property type="project" value="InterPro"/>
</dbReference>
<dbReference type="GO" id="GO:0005886">
    <property type="term" value="C:plasma membrane"/>
    <property type="evidence" value="ECO:0007669"/>
    <property type="project" value="UniProtKB-SubCell"/>
</dbReference>
<dbReference type="InterPro" id="IPR050809">
    <property type="entry name" value="UgpAE/MalFG_permease"/>
</dbReference>
<keyword evidence="10" id="KW-1185">Reference proteome</keyword>
<evidence type="ECO:0000256" key="1">
    <source>
        <dbReference type="ARBA" id="ARBA00004651"/>
    </source>
</evidence>
<dbReference type="CDD" id="cd06261">
    <property type="entry name" value="TM_PBP2"/>
    <property type="match status" value="1"/>
</dbReference>
<evidence type="ECO:0000259" key="8">
    <source>
        <dbReference type="PROSITE" id="PS50928"/>
    </source>
</evidence>
<evidence type="ECO:0000313" key="9">
    <source>
        <dbReference type="EMBL" id="MBC8596907.1"/>
    </source>
</evidence>
<dbReference type="PROSITE" id="PS50928">
    <property type="entry name" value="ABC_TM1"/>
    <property type="match status" value="1"/>
</dbReference>
<dbReference type="InterPro" id="IPR035906">
    <property type="entry name" value="MetI-like_sf"/>
</dbReference>
<evidence type="ECO:0000256" key="4">
    <source>
        <dbReference type="ARBA" id="ARBA00022692"/>
    </source>
</evidence>
<evidence type="ECO:0000256" key="6">
    <source>
        <dbReference type="ARBA" id="ARBA00023136"/>
    </source>
</evidence>
<keyword evidence="6 7" id="KW-0472">Membrane</keyword>
<feature type="domain" description="ABC transmembrane type-1" evidence="8">
    <location>
        <begin position="91"/>
        <end position="305"/>
    </location>
</feature>
<gene>
    <name evidence="9" type="ORF">H8706_08510</name>
</gene>
<dbReference type="PANTHER" id="PTHR43227:SF11">
    <property type="entry name" value="BLL4140 PROTEIN"/>
    <property type="match status" value="1"/>
</dbReference>
<dbReference type="Pfam" id="PF00528">
    <property type="entry name" value="BPD_transp_1"/>
    <property type="match status" value="1"/>
</dbReference>
<comment type="subcellular location">
    <subcellularLocation>
        <location evidence="1 7">Cell membrane</location>
        <topology evidence="1 7">Multi-pass membrane protein</topology>
    </subcellularLocation>
</comment>
<evidence type="ECO:0000313" key="10">
    <source>
        <dbReference type="Proteomes" id="UP000647416"/>
    </source>
</evidence>
<feature type="transmembrane region" description="Helical" evidence="7">
    <location>
        <begin position="224"/>
        <end position="242"/>
    </location>
</feature>
<dbReference type="EMBL" id="JACRTE010000010">
    <property type="protein sequence ID" value="MBC8596907.1"/>
    <property type="molecule type" value="Genomic_DNA"/>
</dbReference>
<dbReference type="InterPro" id="IPR000515">
    <property type="entry name" value="MetI-like"/>
</dbReference>
<feature type="transmembrane region" description="Helical" evidence="7">
    <location>
        <begin position="97"/>
        <end position="116"/>
    </location>
</feature>
<feature type="transmembrane region" description="Helical" evidence="7">
    <location>
        <begin position="284"/>
        <end position="303"/>
    </location>
</feature>
<name>A0A926IN97_9FIRM</name>
<keyword evidence="4 7" id="KW-0812">Transmembrane</keyword>
<feature type="transmembrane region" description="Helical" evidence="7">
    <location>
        <begin position="32"/>
        <end position="58"/>
    </location>
</feature>
<dbReference type="SUPFAM" id="SSF161098">
    <property type="entry name" value="MetI-like"/>
    <property type="match status" value="1"/>
</dbReference>
<protein>
    <submittedName>
        <fullName evidence="9">Sugar ABC transporter permease</fullName>
    </submittedName>
</protein>
<keyword evidence="2 7" id="KW-0813">Transport</keyword>
<dbReference type="Gene3D" id="1.10.3720.10">
    <property type="entry name" value="MetI-like"/>
    <property type="match status" value="1"/>
</dbReference>
<keyword evidence="3" id="KW-1003">Cell membrane</keyword>
<dbReference type="AlphaFoldDB" id="A0A926IN97"/>
<sequence>MKPFSKNTDIGKYREKGYFSLLAEDIRKKPSMYLMVIPVVAYFLIFCYYPMYGAIIAFKNYMPIKGFLGSPWVGFTHFKNFFKDIYFWRLIKNTLRLSISDLVLNFPLSIILALMLNEVNGKAFKRTVQSLSYIPHFISLVVVCGMIKQFTSDTGIITWFLSLFGMEKTSLLSAAKYYPAIHVLSATWQHLGWNSIIFIAAMSGIDGQLYEAASIDGANRLRRVWHVTLPGIAMTISILFIMKVGQLLTVGYQKVILLYNPNIYSTADVISSYVYRKGLQEFSWSYSTAINLFNSILNVILLLSANRLTKKLGQDGLF</sequence>
<keyword evidence="5 7" id="KW-1133">Transmembrane helix</keyword>
<dbReference type="RefSeq" id="WP_262432284.1">
    <property type="nucleotide sequence ID" value="NZ_JACRTE010000010.1"/>
</dbReference>
<reference evidence="9" key="1">
    <citation type="submission" date="2020-08" db="EMBL/GenBank/DDBJ databases">
        <title>Genome public.</title>
        <authorList>
            <person name="Liu C."/>
            <person name="Sun Q."/>
        </authorList>
    </citation>
    <scope>NUCLEOTIDE SEQUENCE</scope>
    <source>
        <strain evidence="9">NSJ-50</strain>
    </source>
</reference>
<comment type="caution">
    <text evidence="9">The sequence shown here is derived from an EMBL/GenBank/DDBJ whole genome shotgun (WGS) entry which is preliminary data.</text>
</comment>
<proteinExistence type="inferred from homology"/>
<dbReference type="PANTHER" id="PTHR43227">
    <property type="entry name" value="BLL4140 PROTEIN"/>
    <property type="match status" value="1"/>
</dbReference>
<organism evidence="9 10">
    <name type="scientific">Qingrenia yutianensis</name>
    <dbReference type="NCBI Taxonomy" id="2763676"/>
    <lineage>
        <taxon>Bacteria</taxon>
        <taxon>Bacillati</taxon>
        <taxon>Bacillota</taxon>
        <taxon>Clostridia</taxon>
        <taxon>Eubacteriales</taxon>
        <taxon>Oscillospiraceae</taxon>
        <taxon>Qingrenia</taxon>
    </lineage>
</organism>
<evidence type="ECO:0000256" key="5">
    <source>
        <dbReference type="ARBA" id="ARBA00022989"/>
    </source>
</evidence>
<dbReference type="Proteomes" id="UP000647416">
    <property type="component" value="Unassembled WGS sequence"/>
</dbReference>
<evidence type="ECO:0000256" key="7">
    <source>
        <dbReference type="RuleBase" id="RU363032"/>
    </source>
</evidence>
<comment type="similarity">
    <text evidence="7">Belongs to the binding-protein-dependent transport system permease family.</text>
</comment>
<evidence type="ECO:0000256" key="2">
    <source>
        <dbReference type="ARBA" id="ARBA00022448"/>
    </source>
</evidence>